<sequence>MRRQSKEAQPITFRLDIVDDDCDARRCDENRVELLTLKLFSRRRLSDSSLLVGRYLKKFTFYFLNWTDAFQSNWVIEEAVLKIL</sequence>
<proteinExistence type="predicted"/>
<reference evidence="1" key="1">
    <citation type="submission" date="2020-07" db="EMBL/GenBank/DDBJ databases">
        <title>Multicomponent nature underlies the extraordinary mechanical properties of spider dragline silk.</title>
        <authorList>
            <person name="Kono N."/>
            <person name="Nakamura H."/>
            <person name="Mori M."/>
            <person name="Yoshida Y."/>
            <person name="Ohtoshi R."/>
            <person name="Malay A.D."/>
            <person name="Moran D.A.P."/>
            <person name="Tomita M."/>
            <person name="Numata K."/>
            <person name="Arakawa K."/>
        </authorList>
    </citation>
    <scope>NUCLEOTIDE SEQUENCE</scope>
</reference>
<evidence type="ECO:0000313" key="2">
    <source>
        <dbReference type="Proteomes" id="UP000887116"/>
    </source>
</evidence>
<protein>
    <submittedName>
        <fullName evidence="1">Uncharacterized protein</fullName>
    </submittedName>
</protein>
<name>A0A8X6JEY8_TRICU</name>
<accession>A0A8X6JEY8</accession>
<keyword evidence="2" id="KW-1185">Reference proteome</keyword>
<gene>
    <name evidence="1" type="ORF">TNCT_587121</name>
</gene>
<organism evidence="1 2">
    <name type="scientific">Trichonephila clavata</name>
    <name type="common">Joro spider</name>
    <name type="synonym">Nephila clavata</name>
    <dbReference type="NCBI Taxonomy" id="2740835"/>
    <lineage>
        <taxon>Eukaryota</taxon>
        <taxon>Metazoa</taxon>
        <taxon>Ecdysozoa</taxon>
        <taxon>Arthropoda</taxon>
        <taxon>Chelicerata</taxon>
        <taxon>Arachnida</taxon>
        <taxon>Araneae</taxon>
        <taxon>Araneomorphae</taxon>
        <taxon>Entelegynae</taxon>
        <taxon>Araneoidea</taxon>
        <taxon>Nephilidae</taxon>
        <taxon>Trichonephila</taxon>
    </lineage>
</organism>
<dbReference type="OrthoDB" id="10370887at2759"/>
<comment type="caution">
    <text evidence="1">The sequence shown here is derived from an EMBL/GenBank/DDBJ whole genome shotgun (WGS) entry which is preliminary data.</text>
</comment>
<dbReference type="EMBL" id="BMAO01038125">
    <property type="protein sequence ID" value="GFR22778.1"/>
    <property type="molecule type" value="Genomic_DNA"/>
</dbReference>
<dbReference type="AlphaFoldDB" id="A0A8X6JEY8"/>
<dbReference type="Proteomes" id="UP000887116">
    <property type="component" value="Unassembled WGS sequence"/>
</dbReference>
<evidence type="ECO:0000313" key="1">
    <source>
        <dbReference type="EMBL" id="GFR22778.1"/>
    </source>
</evidence>